<accession>A0ABN1CSH7</accession>
<dbReference type="Gene3D" id="3.40.50.850">
    <property type="entry name" value="Isochorismatase-like"/>
    <property type="match status" value="1"/>
</dbReference>
<evidence type="ECO:0000259" key="2">
    <source>
        <dbReference type="Pfam" id="PF00857"/>
    </source>
</evidence>
<keyword evidence="4" id="KW-1185">Reference proteome</keyword>
<keyword evidence="1" id="KW-0378">Hydrolase</keyword>
<sequence length="211" mass="22239">MNDTAAAVYRKQGLGARSGWGRKPALVVVDFVNGFNDPDVLGGGNIPDAIAATVTLLAAARRAKLPVAFTRIVYAPGADSVFCMKIPALASLHEENPQSHVVPQLAVRPEDAVIRKTQPSAFFGTDLAGWLIRRGVDTVLVAGSTTSGCVRATVVDAMSFNFRPVVVADCVGDRALAPHDASLFDIGQKYGEVQSLAEVLATLDTLEAPCH</sequence>
<dbReference type="PANTHER" id="PTHR43540">
    <property type="entry name" value="PEROXYUREIDOACRYLATE/UREIDOACRYLATE AMIDOHYDROLASE-RELATED"/>
    <property type="match status" value="1"/>
</dbReference>
<organism evidence="3 4">
    <name type="scientific">Pigmentiphaga daeguensis</name>
    <dbReference type="NCBI Taxonomy" id="414049"/>
    <lineage>
        <taxon>Bacteria</taxon>
        <taxon>Pseudomonadati</taxon>
        <taxon>Pseudomonadota</taxon>
        <taxon>Betaproteobacteria</taxon>
        <taxon>Burkholderiales</taxon>
        <taxon>Alcaligenaceae</taxon>
        <taxon>Pigmentiphaga</taxon>
    </lineage>
</organism>
<dbReference type="EMBL" id="BAAAEN010000025">
    <property type="protein sequence ID" value="GAA0525081.1"/>
    <property type="molecule type" value="Genomic_DNA"/>
</dbReference>
<dbReference type="Proteomes" id="UP001501706">
    <property type="component" value="Unassembled WGS sequence"/>
</dbReference>
<evidence type="ECO:0000313" key="4">
    <source>
        <dbReference type="Proteomes" id="UP001501706"/>
    </source>
</evidence>
<protein>
    <submittedName>
        <fullName evidence="3">Isochorismatase family protein</fullName>
    </submittedName>
</protein>
<reference evidence="3 4" key="1">
    <citation type="journal article" date="2019" name="Int. J. Syst. Evol. Microbiol.">
        <title>The Global Catalogue of Microorganisms (GCM) 10K type strain sequencing project: providing services to taxonomists for standard genome sequencing and annotation.</title>
        <authorList>
            <consortium name="The Broad Institute Genomics Platform"/>
            <consortium name="The Broad Institute Genome Sequencing Center for Infectious Disease"/>
            <person name="Wu L."/>
            <person name="Ma J."/>
        </authorList>
    </citation>
    <scope>NUCLEOTIDE SEQUENCE [LARGE SCALE GENOMIC DNA]</scope>
    <source>
        <strain evidence="3 4">JCM 14330</strain>
    </source>
</reference>
<dbReference type="InterPro" id="IPR036380">
    <property type="entry name" value="Isochorismatase-like_sf"/>
</dbReference>
<dbReference type="RefSeq" id="WP_132979695.1">
    <property type="nucleotide sequence ID" value="NZ_BAAAEN010000025.1"/>
</dbReference>
<dbReference type="PANTHER" id="PTHR43540:SF1">
    <property type="entry name" value="ISOCHORISMATASE HYDROLASE"/>
    <property type="match status" value="1"/>
</dbReference>
<dbReference type="InterPro" id="IPR050272">
    <property type="entry name" value="Isochorismatase-like_hydrls"/>
</dbReference>
<gene>
    <name evidence="3" type="ORF">GCM10009097_48330</name>
</gene>
<dbReference type="Pfam" id="PF00857">
    <property type="entry name" value="Isochorismatase"/>
    <property type="match status" value="1"/>
</dbReference>
<evidence type="ECO:0000256" key="1">
    <source>
        <dbReference type="ARBA" id="ARBA00022801"/>
    </source>
</evidence>
<feature type="domain" description="Isochorismatase-like" evidence="2">
    <location>
        <begin position="25"/>
        <end position="197"/>
    </location>
</feature>
<evidence type="ECO:0000313" key="3">
    <source>
        <dbReference type="EMBL" id="GAA0525081.1"/>
    </source>
</evidence>
<name>A0ABN1CSH7_9BURK</name>
<proteinExistence type="predicted"/>
<dbReference type="InterPro" id="IPR000868">
    <property type="entry name" value="Isochorismatase-like_dom"/>
</dbReference>
<comment type="caution">
    <text evidence="3">The sequence shown here is derived from an EMBL/GenBank/DDBJ whole genome shotgun (WGS) entry which is preliminary data.</text>
</comment>
<dbReference type="SUPFAM" id="SSF52499">
    <property type="entry name" value="Isochorismatase-like hydrolases"/>
    <property type="match status" value="1"/>
</dbReference>